<evidence type="ECO:0000313" key="3">
    <source>
        <dbReference type="Proteomes" id="UP000183376"/>
    </source>
</evidence>
<reference evidence="2 3" key="1">
    <citation type="submission" date="2016-10" db="EMBL/GenBank/DDBJ databases">
        <authorList>
            <person name="de Groot N.N."/>
        </authorList>
    </citation>
    <scope>NUCLEOTIDE SEQUENCE [LARGE SCALE GENOMIC DNA]</scope>
    <source>
        <strain evidence="2 3">DSM 44149</strain>
    </source>
</reference>
<dbReference type="SUPFAM" id="SSF51735">
    <property type="entry name" value="NAD(P)-binding Rossmann-fold domains"/>
    <property type="match status" value="1"/>
</dbReference>
<dbReference type="PANTHER" id="PTHR43162">
    <property type="match status" value="1"/>
</dbReference>
<dbReference type="PANTHER" id="PTHR43162:SF1">
    <property type="entry name" value="PRESTALK A DIFFERENTIATION PROTEIN A"/>
    <property type="match status" value="1"/>
</dbReference>
<dbReference type="Pfam" id="PF05368">
    <property type="entry name" value="NmrA"/>
    <property type="match status" value="1"/>
</dbReference>
<dbReference type="Gene3D" id="3.40.50.720">
    <property type="entry name" value="NAD(P)-binding Rossmann-like Domain"/>
    <property type="match status" value="1"/>
</dbReference>
<dbReference type="AlphaFoldDB" id="A0A1G9TL33"/>
<evidence type="ECO:0000259" key="1">
    <source>
        <dbReference type="Pfam" id="PF05368"/>
    </source>
</evidence>
<protein>
    <submittedName>
        <fullName evidence="2">Uncharacterized conserved protein YbjT, contains NAD(P)-binding and DUF2867 domains</fullName>
    </submittedName>
</protein>
<dbReference type="InterPro" id="IPR036291">
    <property type="entry name" value="NAD(P)-bd_dom_sf"/>
</dbReference>
<accession>A0A1G9TL33</accession>
<dbReference type="STRING" id="211114.SAMN04489726_1857"/>
<feature type="domain" description="NmrA-like" evidence="1">
    <location>
        <begin position="92"/>
        <end position="248"/>
    </location>
</feature>
<name>A0A1G9TL33_ALLAB</name>
<dbReference type="InterPro" id="IPR051604">
    <property type="entry name" value="Ergot_Alk_Oxidoreductase"/>
</dbReference>
<evidence type="ECO:0000313" key="2">
    <source>
        <dbReference type="EMBL" id="SDM48383.1"/>
    </source>
</evidence>
<dbReference type="EMBL" id="LT629701">
    <property type="protein sequence ID" value="SDM48383.1"/>
    <property type="molecule type" value="Genomic_DNA"/>
</dbReference>
<sequence length="271" mass="29766">MTANVNLVLGGSGKTGRRVVSRLRERNLPVRPLSRSTEVPFHWTDRDTWGPAVEGGGTLYLVSPLALDPIYEFVLRAVDAGVRRVVALSGRGSDLYHFQAMLRGERAARESGVDWTIIRPNHFFQNFSEDPLLLPALLAGEVVLPTGDHPDPMVDVEDIADVAVAALTEDGHAGQLYTLTGPRGISFAEGTALVAKESGREIRYKEVSGPEYVAHLIALGVPADDARDLRTVYEAVREGTIVEPTDDVERVLGRPPKDFESYVRRERDAWA</sequence>
<organism evidence="2 3">
    <name type="scientific">Allokutzneria albata</name>
    <name type="common">Kibdelosporangium albatum</name>
    <dbReference type="NCBI Taxonomy" id="211114"/>
    <lineage>
        <taxon>Bacteria</taxon>
        <taxon>Bacillati</taxon>
        <taxon>Actinomycetota</taxon>
        <taxon>Actinomycetes</taxon>
        <taxon>Pseudonocardiales</taxon>
        <taxon>Pseudonocardiaceae</taxon>
        <taxon>Allokutzneria</taxon>
    </lineage>
</organism>
<keyword evidence="3" id="KW-1185">Reference proteome</keyword>
<dbReference type="RefSeq" id="WP_030431662.1">
    <property type="nucleotide sequence ID" value="NZ_JOEF01000020.1"/>
</dbReference>
<proteinExistence type="predicted"/>
<dbReference type="Proteomes" id="UP000183376">
    <property type="component" value="Chromosome I"/>
</dbReference>
<dbReference type="InterPro" id="IPR008030">
    <property type="entry name" value="NmrA-like"/>
</dbReference>
<dbReference type="Gene3D" id="3.90.25.10">
    <property type="entry name" value="UDP-galactose 4-epimerase, domain 1"/>
    <property type="match status" value="1"/>
</dbReference>
<gene>
    <name evidence="2" type="ORF">SAMN04489726_1857</name>
</gene>
<dbReference type="eggNOG" id="COG0702">
    <property type="taxonomic scope" value="Bacteria"/>
</dbReference>